<comment type="caution">
    <text evidence="2">The sequence shown here is derived from an EMBL/GenBank/DDBJ whole genome shotgun (WGS) entry which is preliminary data.</text>
</comment>
<dbReference type="PANTHER" id="PTHR46598">
    <property type="entry name" value="BNAC05G43320D PROTEIN"/>
    <property type="match status" value="1"/>
</dbReference>
<proteinExistence type="inferred from homology"/>
<evidence type="ECO:0000256" key="1">
    <source>
        <dbReference type="ARBA" id="ARBA00007626"/>
    </source>
</evidence>
<dbReference type="Proteomes" id="UP000886885">
    <property type="component" value="Chromosome 1A"/>
</dbReference>
<name>A0A8X8DHJ1_POPTO</name>
<dbReference type="EMBL" id="JAAWWB010000001">
    <property type="protein sequence ID" value="KAG6792086.1"/>
    <property type="molecule type" value="Genomic_DNA"/>
</dbReference>
<keyword evidence="3" id="KW-1185">Reference proteome</keyword>
<reference evidence="2" key="1">
    <citation type="journal article" date="2020" name="bioRxiv">
        <title>Hybrid origin of Populus tomentosa Carr. identified through genome sequencing and phylogenomic analysis.</title>
        <authorList>
            <person name="An X."/>
            <person name="Gao K."/>
            <person name="Chen Z."/>
            <person name="Li J."/>
            <person name="Yang X."/>
            <person name="Yang X."/>
            <person name="Zhou J."/>
            <person name="Guo T."/>
            <person name="Zhao T."/>
            <person name="Huang S."/>
            <person name="Miao D."/>
            <person name="Khan W.U."/>
            <person name="Rao P."/>
            <person name="Ye M."/>
            <person name="Lei B."/>
            <person name="Liao W."/>
            <person name="Wang J."/>
            <person name="Ji L."/>
            <person name="Li Y."/>
            <person name="Guo B."/>
            <person name="Mustafa N.S."/>
            <person name="Li S."/>
            <person name="Yun Q."/>
            <person name="Keller S.R."/>
            <person name="Mao J."/>
            <person name="Zhang R."/>
            <person name="Strauss S.H."/>
        </authorList>
    </citation>
    <scope>NUCLEOTIDE SEQUENCE</scope>
    <source>
        <strain evidence="2">GM15</strain>
        <tissue evidence="2">Leaf</tissue>
    </source>
</reference>
<protein>
    <submittedName>
        <fullName evidence="2">Uncharacterized protein</fullName>
    </submittedName>
</protein>
<dbReference type="PANTHER" id="PTHR46598:SF3">
    <property type="entry name" value="OS07G0495300 PROTEIN"/>
    <property type="match status" value="1"/>
</dbReference>
<evidence type="ECO:0000313" key="2">
    <source>
        <dbReference type="EMBL" id="KAG6792086.1"/>
    </source>
</evidence>
<sequence length="202" mass="22625">MRGVFVPSAVQKTTLIADHSKGFSSKKIFGIFRSLGVFCEQYQLVALQRFSSGSDSQPDDHQVHEAWITSIDFKNLYGFPMGSKMCDGFLPLSSKRSVHAKAVKPDAMAFNQVLDACVRFKSSLKGQEIVHLMSQTELILDMHKQELLIFWSGKLLLSNRALAKLVNGYRRHGRTSELSKLLPCIQQDFHALSQSSLCSDVD</sequence>
<evidence type="ECO:0000313" key="3">
    <source>
        <dbReference type="Proteomes" id="UP000886885"/>
    </source>
</evidence>
<accession>A0A8X8DHJ1</accession>
<comment type="similarity">
    <text evidence="1">Belongs to the PPR family. P subfamily.</text>
</comment>
<dbReference type="AlphaFoldDB" id="A0A8X8DHJ1"/>
<gene>
    <name evidence="2" type="ORF">POTOM_001229</name>
</gene>
<organism evidence="2 3">
    <name type="scientific">Populus tomentosa</name>
    <name type="common">Chinese white poplar</name>
    <dbReference type="NCBI Taxonomy" id="118781"/>
    <lineage>
        <taxon>Eukaryota</taxon>
        <taxon>Viridiplantae</taxon>
        <taxon>Streptophyta</taxon>
        <taxon>Embryophyta</taxon>
        <taxon>Tracheophyta</taxon>
        <taxon>Spermatophyta</taxon>
        <taxon>Magnoliopsida</taxon>
        <taxon>eudicotyledons</taxon>
        <taxon>Gunneridae</taxon>
        <taxon>Pentapetalae</taxon>
        <taxon>rosids</taxon>
        <taxon>fabids</taxon>
        <taxon>Malpighiales</taxon>
        <taxon>Salicaceae</taxon>
        <taxon>Saliceae</taxon>
        <taxon>Populus</taxon>
    </lineage>
</organism>